<dbReference type="RefSeq" id="WP_057801289.1">
    <property type="nucleotide sequence ID" value="NZ_JQBX01000001.1"/>
</dbReference>
<dbReference type="NCBIfam" id="TIGR00563">
    <property type="entry name" value="rsmB"/>
    <property type="match status" value="1"/>
</dbReference>
<evidence type="ECO:0000256" key="8">
    <source>
        <dbReference type="ARBA" id="ARBA00022679"/>
    </source>
</evidence>
<evidence type="ECO:0000256" key="13">
    <source>
        <dbReference type="ARBA" id="ARBA00047283"/>
    </source>
</evidence>
<evidence type="ECO:0000256" key="7">
    <source>
        <dbReference type="ARBA" id="ARBA00022603"/>
    </source>
</evidence>
<dbReference type="Proteomes" id="UP000051859">
    <property type="component" value="Unassembled WGS sequence"/>
</dbReference>
<dbReference type="PRINTS" id="PR02008">
    <property type="entry name" value="RCMTFAMILY"/>
</dbReference>
<evidence type="ECO:0000256" key="4">
    <source>
        <dbReference type="ARBA" id="ARBA00012140"/>
    </source>
</evidence>
<evidence type="ECO:0000256" key="14">
    <source>
        <dbReference type="PROSITE-ProRule" id="PRU01023"/>
    </source>
</evidence>
<dbReference type="Pfam" id="PF01029">
    <property type="entry name" value="NusB"/>
    <property type="match status" value="1"/>
</dbReference>
<dbReference type="GO" id="GO:0005737">
    <property type="term" value="C:cytoplasm"/>
    <property type="evidence" value="ECO:0007669"/>
    <property type="project" value="UniProtKB-SubCell"/>
</dbReference>
<dbReference type="InterPro" id="IPR049560">
    <property type="entry name" value="MeTrfase_RsmB-F_NOP2_cat"/>
</dbReference>
<dbReference type="EC" id="2.1.1.176" evidence="4"/>
<dbReference type="FunFam" id="1.10.940.10:FF:000006">
    <property type="entry name" value="16S rRNA (Cytosine(967)-C(5))-methyltransferase RsmB"/>
    <property type="match status" value="1"/>
</dbReference>
<dbReference type="AlphaFoldDB" id="A0A0R2L0R1"/>
<dbReference type="InterPro" id="IPR001678">
    <property type="entry name" value="MeTrfase_RsmB-F_NOP2_dom"/>
</dbReference>
<name>A0A0R2L0R1_9LACO</name>
<comment type="subcellular location">
    <subcellularLocation>
        <location evidence="2">Cytoplasm</location>
    </subcellularLocation>
</comment>
<dbReference type="Pfam" id="PF22458">
    <property type="entry name" value="RsmF-B_ferredox"/>
    <property type="match status" value="1"/>
</dbReference>
<feature type="binding site" evidence="14">
    <location>
        <begin position="260"/>
        <end position="266"/>
    </location>
    <ligand>
        <name>S-adenosyl-L-methionine</name>
        <dbReference type="ChEBI" id="CHEBI:59789"/>
    </ligand>
</feature>
<dbReference type="FunFam" id="3.40.50.150:FF:000022">
    <property type="entry name" value="Ribosomal RNA small subunit methyltransferase B"/>
    <property type="match status" value="1"/>
</dbReference>
<dbReference type="GO" id="GO:0003723">
    <property type="term" value="F:RNA binding"/>
    <property type="evidence" value="ECO:0007669"/>
    <property type="project" value="UniProtKB-UniRule"/>
</dbReference>
<evidence type="ECO:0000256" key="3">
    <source>
        <dbReference type="ARBA" id="ARBA00007494"/>
    </source>
</evidence>
<dbReference type="EMBL" id="JQBX01000001">
    <property type="protein sequence ID" value="KRN95262.1"/>
    <property type="molecule type" value="Genomic_DNA"/>
</dbReference>
<dbReference type="InterPro" id="IPR004573">
    <property type="entry name" value="rRNA_ssu_MeTfrase_B"/>
</dbReference>
<comment type="catalytic activity">
    <reaction evidence="13">
        <text>cytidine(967) in 16S rRNA + S-adenosyl-L-methionine = 5-methylcytidine(967) in 16S rRNA + S-adenosyl-L-homocysteine + H(+)</text>
        <dbReference type="Rhea" id="RHEA:42748"/>
        <dbReference type="Rhea" id="RHEA-COMP:10219"/>
        <dbReference type="Rhea" id="RHEA-COMP:10220"/>
        <dbReference type="ChEBI" id="CHEBI:15378"/>
        <dbReference type="ChEBI" id="CHEBI:57856"/>
        <dbReference type="ChEBI" id="CHEBI:59789"/>
        <dbReference type="ChEBI" id="CHEBI:74483"/>
        <dbReference type="ChEBI" id="CHEBI:82748"/>
        <dbReference type="EC" id="2.1.1.176"/>
    </reaction>
</comment>
<proteinExistence type="inferred from homology"/>
<reference evidence="16 17" key="1">
    <citation type="journal article" date="2015" name="Genome Announc.">
        <title>Expanding the biotechnology potential of lactobacilli through comparative genomics of 213 strains and associated genera.</title>
        <authorList>
            <person name="Sun Z."/>
            <person name="Harris H.M."/>
            <person name="McCann A."/>
            <person name="Guo C."/>
            <person name="Argimon S."/>
            <person name="Zhang W."/>
            <person name="Yang X."/>
            <person name="Jeffery I.B."/>
            <person name="Cooney J.C."/>
            <person name="Kagawa T.F."/>
            <person name="Liu W."/>
            <person name="Song Y."/>
            <person name="Salvetti E."/>
            <person name="Wrobel A."/>
            <person name="Rasinkangas P."/>
            <person name="Parkhill J."/>
            <person name="Rea M.C."/>
            <person name="O'Sullivan O."/>
            <person name="Ritari J."/>
            <person name="Douillard F.P."/>
            <person name="Paul Ross R."/>
            <person name="Yang R."/>
            <person name="Briner A.E."/>
            <person name="Felis G.E."/>
            <person name="de Vos W.M."/>
            <person name="Barrangou R."/>
            <person name="Klaenhammer T.R."/>
            <person name="Caufield P.W."/>
            <person name="Cui Y."/>
            <person name="Zhang H."/>
            <person name="O'Toole P.W."/>
        </authorList>
    </citation>
    <scope>NUCLEOTIDE SEQUENCE [LARGE SCALE GENOMIC DNA]</scope>
    <source>
        <strain evidence="16 17">DSM 18001</strain>
    </source>
</reference>
<evidence type="ECO:0000256" key="5">
    <source>
        <dbReference type="ARBA" id="ARBA00022490"/>
    </source>
</evidence>
<evidence type="ECO:0000313" key="16">
    <source>
        <dbReference type="EMBL" id="KRN95262.1"/>
    </source>
</evidence>
<dbReference type="InterPro" id="IPR054728">
    <property type="entry name" value="RsmB-like_ferredoxin"/>
</dbReference>
<dbReference type="CDD" id="cd02440">
    <property type="entry name" value="AdoMet_MTases"/>
    <property type="match status" value="1"/>
</dbReference>
<dbReference type="PANTHER" id="PTHR22807:SF53">
    <property type="entry name" value="RIBOSOMAL RNA SMALL SUBUNIT METHYLTRANSFERASE B-RELATED"/>
    <property type="match status" value="1"/>
</dbReference>
<dbReference type="InterPro" id="IPR023267">
    <property type="entry name" value="RCMT"/>
</dbReference>
<dbReference type="PROSITE" id="PS01153">
    <property type="entry name" value="NOL1_NOP2_SUN"/>
    <property type="match status" value="1"/>
</dbReference>
<accession>A0A0R2L0R1</accession>
<keyword evidence="7 14" id="KW-0489">Methyltransferase</keyword>
<dbReference type="Pfam" id="PF01189">
    <property type="entry name" value="Methyltr_RsmB-F"/>
    <property type="match status" value="1"/>
</dbReference>
<keyword evidence="10 14" id="KW-0694">RNA-binding</keyword>
<evidence type="ECO:0000256" key="9">
    <source>
        <dbReference type="ARBA" id="ARBA00022691"/>
    </source>
</evidence>
<evidence type="ECO:0000256" key="2">
    <source>
        <dbReference type="ARBA" id="ARBA00004496"/>
    </source>
</evidence>
<dbReference type="InterPro" id="IPR006027">
    <property type="entry name" value="NusB_RsmB_TIM44"/>
</dbReference>
<comment type="function">
    <text evidence="1">Specifically methylates the cytosine at position 967 (m5C967) of 16S rRNA.</text>
</comment>
<dbReference type="GO" id="GO:0008649">
    <property type="term" value="F:rRNA methyltransferase activity"/>
    <property type="evidence" value="ECO:0007669"/>
    <property type="project" value="InterPro"/>
</dbReference>
<keyword evidence="6" id="KW-0698">rRNA processing</keyword>
<keyword evidence="5" id="KW-0963">Cytoplasm</keyword>
<comment type="caution">
    <text evidence="16">The sequence shown here is derived from an EMBL/GenBank/DDBJ whole genome shotgun (WGS) entry which is preliminary data.</text>
</comment>
<dbReference type="NCBIfam" id="NF011494">
    <property type="entry name" value="PRK14902.1"/>
    <property type="match status" value="1"/>
</dbReference>
<evidence type="ECO:0000256" key="10">
    <source>
        <dbReference type="ARBA" id="ARBA00022884"/>
    </source>
</evidence>
<dbReference type="InterPro" id="IPR018314">
    <property type="entry name" value="RsmB/NOL1/NOP2-like_CS"/>
</dbReference>
<dbReference type="STRING" id="331679.IV81_GL000146"/>
<dbReference type="SUPFAM" id="SSF53335">
    <property type="entry name" value="S-adenosyl-L-methionine-dependent methyltransferases"/>
    <property type="match status" value="1"/>
</dbReference>
<sequence length="444" mass="50310">MTDQNNSARNIAVNILEKVDDGSFSNIQLNQDIKNSNLIDVDKNLLTELVYGVLQHRLTLDYYLSDFVRKPELTPRWVINLLRTAIFQMEFLDRIPDFAIFNESIEIAKLRGNDGIRKMVTGVLRSYQRNGKPDFSRIQNPVERLSVQYSVAPWIVDQLSYELGVEKCTSILESVNQPANLSVRVNRWNKSHADIIKDLEYDYQVTSSKIAQDGLKLSKGPSISESRSYIDGDITVQDESAMLVAETMQLEPDQVVLDACAAPGGKTTQIAEKIGQNGKVLAWDVYDSRVKLITQNAQRMHLTNIDAEVQDAEKARPDLNDHFDRILVDAPCSGLGLIRRKPEIRYLKSKKDSSDLHQVQLAILDNVSKMVKNGGILTYSTCTILRKENQDTINQFLASHPEFELQRTETAKKVKKDRNDLSLNIYPDDFGSDGFFIANLKKVK</sequence>
<dbReference type="Gene3D" id="3.40.50.150">
    <property type="entry name" value="Vaccinia Virus protein VP39"/>
    <property type="match status" value="1"/>
</dbReference>
<dbReference type="Gene3D" id="3.30.70.1170">
    <property type="entry name" value="Sun protein, domain 3"/>
    <property type="match status" value="1"/>
</dbReference>
<dbReference type="PANTHER" id="PTHR22807">
    <property type="entry name" value="NOP2 YEAST -RELATED NOL1/NOP2/FMU SUN DOMAIN-CONTAINING"/>
    <property type="match status" value="1"/>
</dbReference>
<evidence type="ECO:0000256" key="6">
    <source>
        <dbReference type="ARBA" id="ARBA00022552"/>
    </source>
</evidence>
<keyword evidence="9 14" id="KW-0949">S-adenosyl-L-methionine</keyword>
<dbReference type="PATRIC" id="fig|331679.3.peg.148"/>
<evidence type="ECO:0000313" key="17">
    <source>
        <dbReference type="Proteomes" id="UP000051859"/>
    </source>
</evidence>
<dbReference type="GO" id="GO:0006355">
    <property type="term" value="P:regulation of DNA-templated transcription"/>
    <property type="evidence" value="ECO:0007669"/>
    <property type="project" value="InterPro"/>
</dbReference>
<keyword evidence="17" id="KW-1185">Reference proteome</keyword>
<dbReference type="SUPFAM" id="SSF48013">
    <property type="entry name" value="NusB-like"/>
    <property type="match status" value="1"/>
</dbReference>
<comment type="similarity">
    <text evidence="3 14">Belongs to the class I-like SAM-binding methyltransferase superfamily. RsmB/NOP family.</text>
</comment>
<protein>
    <recommendedName>
        <fullName evidence="4">16S rRNA (cytosine(967)-C(5))-methyltransferase</fullName>
        <ecNumber evidence="4">2.1.1.176</ecNumber>
    </recommendedName>
    <alternativeName>
        <fullName evidence="11">16S rRNA m5C967 methyltransferase</fullName>
    </alternativeName>
    <alternativeName>
        <fullName evidence="12">rRNA (cytosine-C(5)-)-methyltransferase RsmB</fullName>
    </alternativeName>
</protein>
<dbReference type="Gene3D" id="1.10.940.10">
    <property type="entry name" value="NusB-like"/>
    <property type="match status" value="1"/>
</dbReference>
<feature type="domain" description="SAM-dependent MTase RsmB/NOP-type" evidence="15">
    <location>
        <begin position="171"/>
        <end position="443"/>
    </location>
</feature>
<feature type="binding site" evidence="14">
    <location>
        <position position="329"/>
    </location>
    <ligand>
        <name>S-adenosyl-L-methionine</name>
        <dbReference type="ChEBI" id="CHEBI:59789"/>
    </ligand>
</feature>
<evidence type="ECO:0000259" key="15">
    <source>
        <dbReference type="PROSITE" id="PS51686"/>
    </source>
</evidence>
<evidence type="ECO:0000256" key="12">
    <source>
        <dbReference type="ARBA" id="ARBA00031088"/>
    </source>
</evidence>
<dbReference type="InterPro" id="IPR035926">
    <property type="entry name" value="NusB-like_sf"/>
</dbReference>
<evidence type="ECO:0000256" key="1">
    <source>
        <dbReference type="ARBA" id="ARBA00002724"/>
    </source>
</evidence>
<dbReference type="PROSITE" id="PS51686">
    <property type="entry name" value="SAM_MT_RSMB_NOP"/>
    <property type="match status" value="1"/>
</dbReference>
<dbReference type="InterPro" id="IPR029063">
    <property type="entry name" value="SAM-dependent_MTases_sf"/>
</dbReference>
<keyword evidence="8 14" id="KW-0808">Transferase</keyword>
<feature type="active site" description="Nucleophile" evidence="14">
    <location>
        <position position="382"/>
    </location>
</feature>
<feature type="binding site" evidence="14">
    <location>
        <position position="284"/>
    </location>
    <ligand>
        <name>S-adenosyl-L-methionine</name>
        <dbReference type="ChEBI" id="CHEBI:59789"/>
    </ligand>
</feature>
<evidence type="ECO:0000256" key="11">
    <source>
        <dbReference type="ARBA" id="ARBA00030399"/>
    </source>
</evidence>
<gene>
    <name evidence="16" type="ORF">IV81_GL000146</name>
</gene>
<organism evidence="16 17">
    <name type="scientific">Pediococcus stilesii</name>
    <dbReference type="NCBI Taxonomy" id="331679"/>
    <lineage>
        <taxon>Bacteria</taxon>
        <taxon>Bacillati</taxon>
        <taxon>Bacillota</taxon>
        <taxon>Bacilli</taxon>
        <taxon>Lactobacillales</taxon>
        <taxon>Lactobacillaceae</taxon>
        <taxon>Pediococcus</taxon>
    </lineage>
</organism>
<feature type="binding site" evidence="14">
    <location>
        <position position="311"/>
    </location>
    <ligand>
        <name>S-adenosyl-L-methionine</name>
        <dbReference type="ChEBI" id="CHEBI:59789"/>
    </ligand>
</feature>